<dbReference type="InParanoid" id="A4D9Z4"/>
<evidence type="ECO:0000313" key="3">
    <source>
        <dbReference type="Proteomes" id="UP000002530"/>
    </source>
</evidence>
<sequence length="170" mass="18288">MDTPTYVNLPSTALPQHGRHRLPPRKRLDSFGLRIIICASTIALLAVTAHLATGWGGDHEEAPVVLPIVLATASLAIVSDILALFLHFQYIGFITATAVLDILVIILCAIGVGTISTGDFVSYLGLYYYDYPSVLAQAEIVVFALNLLVAGRLVAEDAKEVPVQVQANYE</sequence>
<evidence type="ECO:0000256" key="1">
    <source>
        <dbReference type="SAM" id="Phobius"/>
    </source>
</evidence>
<keyword evidence="1" id="KW-1133">Transmembrane helix</keyword>
<keyword evidence="1" id="KW-0812">Transmembrane</keyword>
<keyword evidence="1" id="KW-0472">Membrane</keyword>
<dbReference type="HOGENOM" id="CLU_1704716_0_0_1"/>
<keyword evidence="3" id="KW-1185">Reference proteome</keyword>
<comment type="caution">
    <text evidence="2">The sequence shown here is derived from an EMBL/GenBank/DDBJ whole genome shotgun (WGS) entry which is preliminary data.</text>
</comment>
<feature type="transmembrane region" description="Helical" evidence="1">
    <location>
        <begin position="93"/>
        <end position="115"/>
    </location>
</feature>
<name>A4D9Z4_ASPFU</name>
<gene>
    <name evidence="2" type="ORF">AFUA_3G03815</name>
</gene>
<dbReference type="RefSeq" id="XP_001481598.1">
    <property type="nucleotide sequence ID" value="XM_001481548.1"/>
</dbReference>
<dbReference type="GeneID" id="5077030"/>
<reference evidence="2 3" key="1">
    <citation type="journal article" date="2005" name="Nature">
        <title>Genomic sequence of the pathogenic and allergenic filamentous fungus Aspergillus fumigatus.</title>
        <authorList>
            <person name="Nierman W.C."/>
            <person name="Pain A."/>
            <person name="Anderson M.J."/>
            <person name="Wortman J.R."/>
            <person name="Kim H.S."/>
            <person name="Arroyo J."/>
            <person name="Berriman M."/>
            <person name="Abe K."/>
            <person name="Archer D.B."/>
            <person name="Bermejo C."/>
            <person name="Bennett J."/>
            <person name="Bowyer P."/>
            <person name="Chen D."/>
            <person name="Collins M."/>
            <person name="Coulsen R."/>
            <person name="Davies R."/>
            <person name="Dyer P.S."/>
            <person name="Farman M."/>
            <person name="Fedorova N."/>
            <person name="Fedorova N."/>
            <person name="Feldblyum T.V."/>
            <person name="Fischer R."/>
            <person name="Fosker N."/>
            <person name="Fraser A."/>
            <person name="Garcia J.L."/>
            <person name="Garcia M.J."/>
            <person name="Goble A."/>
            <person name="Goldman G.H."/>
            <person name="Gomi K."/>
            <person name="Griffith-Jones S."/>
            <person name="Gwilliam R."/>
            <person name="Haas B."/>
            <person name="Haas H."/>
            <person name="Harris D."/>
            <person name="Horiuchi H."/>
            <person name="Huang J."/>
            <person name="Humphray S."/>
            <person name="Jimenez J."/>
            <person name="Keller N."/>
            <person name="Khouri H."/>
            <person name="Kitamoto K."/>
            <person name="Kobayashi T."/>
            <person name="Konzack S."/>
            <person name="Kulkarni R."/>
            <person name="Kumagai T."/>
            <person name="Lafon A."/>
            <person name="Latge J.P."/>
            <person name="Li W."/>
            <person name="Lord A."/>
            <person name="Lu C."/>
            <person name="Majoros W.H."/>
            <person name="May G.S."/>
            <person name="Miller B.L."/>
            <person name="Mohamoud Y."/>
            <person name="Molina M."/>
            <person name="Monod M."/>
            <person name="Mouyna I."/>
            <person name="Mulligan S."/>
            <person name="Murphy L."/>
            <person name="O'Neil S."/>
            <person name="Paulsen I."/>
            <person name="Penalva M.A."/>
            <person name="Pertea M."/>
            <person name="Price C."/>
            <person name="Pritchard B.L."/>
            <person name="Quail M.A."/>
            <person name="Rabbinowitsch E."/>
            <person name="Rawlins N."/>
            <person name="Rajandream M.A."/>
            <person name="Reichard U."/>
            <person name="Renauld H."/>
            <person name="Robson G.D."/>
            <person name="Rodriguez de Cordoba S."/>
            <person name="Rodriguez-Pena J.M."/>
            <person name="Ronning C.M."/>
            <person name="Rutter S."/>
            <person name="Salzberg S.L."/>
            <person name="Sanchez M."/>
            <person name="Sanchez-Ferrero J.C."/>
            <person name="Saunders D."/>
            <person name="Seeger K."/>
            <person name="Squares R."/>
            <person name="Squares S."/>
            <person name="Takeuchi M."/>
            <person name="Tekaia F."/>
            <person name="Turner G."/>
            <person name="Vazquez de Aldana C.R."/>
            <person name="Weidman J."/>
            <person name="White O."/>
            <person name="Woodward J."/>
            <person name="Yu J.H."/>
            <person name="Fraser C."/>
            <person name="Galagan J.E."/>
            <person name="Asai K."/>
            <person name="Machida M."/>
            <person name="Hall N."/>
            <person name="Barrell B."/>
            <person name="Denning D.W."/>
        </authorList>
    </citation>
    <scope>NUCLEOTIDE SEQUENCE [LARGE SCALE GENOMIC DNA]</scope>
    <source>
        <strain evidence="2 3">Af293</strain>
    </source>
</reference>
<accession>A4D9Z4</accession>
<protein>
    <submittedName>
        <fullName evidence="2">Integral membrane protein</fullName>
    </submittedName>
</protein>
<feature type="transmembrane region" description="Helical" evidence="1">
    <location>
        <begin position="31"/>
        <end position="52"/>
    </location>
</feature>
<dbReference type="VEuPathDB" id="FungiDB:Afu3g03815"/>
<proteinExistence type="predicted"/>
<dbReference type="AlphaFoldDB" id="A4D9Z4"/>
<dbReference type="Proteomes" id="UP000002530">
    <property type="component" value="Unassembled WGS sequence"/>
</dbReference>
<organism evidence="2 3">
    <name type="scientific">Aspergillus fumigatus (strain ATCC MYA-4609 / CBS 101355 / FGSC A1100 / Af293)</name>
    <name type="common">Neosartorya fumigata</name>
    <dbReference type="NCBI Taxonomy" id="330879"/>
    <lineage>
        <taxon>Eukaryota</taxon>
        <taxon>Fungi</taxon>
        <taxon>Dikarya</taxon>
        <taxon>Ascomycota</taxon>
        <taxon>Pezizomycotina</taxon>
        <taxon>Eurotiomycetes</taxon>
        <taxon>Eurotiomycetidae</taxon>
        <taxon>Eurotiales</taxon>
        <taxon>Aspergillaceae</taxon>
        <taxon>Aspergillus</taxon>
        <taxon>Aspergillus subgen. Fumigati</taxon>
    </lineage>
</organism>
<evidence type="ECO:0000313" key="2">
    <source>
        <dbReference type="EMBL" id="EBA27284.1"/>
    </source>
</evidence>
<dbReference type="KEGG" id="afm:AFUA_3G03815"/>
<feature type="transmembrane region" description="Helical" evidence="1">
    <location>
        <begin position="64"/>
        <end position="86"/>
    </location>
</feature>
<dbReference type="OMA" id="GRDWIHF"/>
<dbReference type="EMBL" id="AAHF01000010">
    <property type="protein sequence ID" value="EBA27284.1"/>
    <property type="molecule type" value="Genomic_DNA"/>
</dbReference>
<feature type="transmembrane region" description="Helical" evidence="1">
    <location>
        <begin position="135"/>
        <end position="155"/>
    </location>
</feature>
<dbReference type="eggNOG" id="ENOG502RPDT">
    <property type="taxonomic scope" value="Eukaryota"/>
</dbReference>
<dbReference type="OrthoDB" id="4458419at2759"/>